<dbReference type="EC" id="3.4.19.12" evidence="2"/>
<keyword evidence="5" id="KW-0378">Hydrolase</keyword>
<evidence type="ECO:0000256" key="7">
    <source>
        <dbReference type="SAM" id="MobiDB-lite"/>
    </source>
</evidence>
<feature type="region of interest" description="Disordered" evidence="7">
    <location>
        <begin position="24"/>
        <end position="170"/>
    </location>
</feature>
<sequence length="676" mass="74608">MFQPQPTPFASSCFASSFGLAPELGFGYPETAGGGGPIAPGGSPYDSQLERRATAGAQLLRPQQQQQPLHLQRQQQQQQSSASPVASSSYAQSAASTTSPPPHTPTSLHAVEAHYQHQHQHQDLQLRQHQHQHHLQQHQHQQEQYQQHLNQQHHVSQHQHNTEPRQAPHQPYPSSVIIIPKMEDQQGQHDIAAQQAAAKDYQAVLKGPLVGNRVSSEAITSEYAKADQVYVEKTIALPQTFSHYRPIQGDGNCGWRAIGFSYFEKLIESGDQGKIEGEVARLMSFSHMMSTVGGYAYFEEWADEIFGLLRELAQSMENPNSQITHLLLLERWNDASVSSSIIYYLRLLAATYLKANAATYDPFLPEVAGGVVGYCSQSIELVDREIEHLGIVALVHMLLEPNQFVLEIVYLDRSPGSQANRYRFPEEANGQDPSNLGPIIYLLYRPDHYDILYLSPPVQVPIAVSAAPMSIHVNRVNSLSSHTPITSTQTDLGAYSSLDYGALSMIPSFSPMGMAPLAPPPPTSAASVQSNAWMTHFSDGLPASTSQPQSQPQPAPAVMASPQPPSPPASMSTSATVVLNPPMVATSGLGPQSSQLSNHRTNSNYHIRFSQVQLEYEESQNSIEPHFNVKTNTFKNSIWNRAHYGNPDFHPEEWSPDDEHVDGRVGGKRKMKKESS</sequence>
<keyword evidence="6" id="KW-0788">Thiol protease</keyword>
<evidence type="ECO:0000256" key="5">
    <source>
        <dbReference type="ARBA" id="ARBA00022801"/>
    </source>
</evidence>
<dbReference type="GO" id="GO:0006508">
    <property type="term" value="P:proteolysis"/>
    <property type="evidence" value="ECO:0007669"/>
    <property type="project" value="UniProtKB-KW"/>
</dbReference>
<feature type="compositionally biased region" description="Low complexity" evidence="7">
    <location>
        <begin position="57"/>
        <end position="98"/>
    </location>
</feature>
<keyword evidence="3" id="KW-0645">Protease</keyword>
<feature type="region of interest" description="Disordered" evidence="7">
    <location>
        <begin position="646"/>
        <end position="676"/>
    </location>
</feature>
<feature type="compositionally biased region" description="Low complexity" evidence="7">
    <location>
        <begin position="138"/>
        <end position="154"/>
    </location>
</feature>
<evidence type="ECO:0000256" key="3">
    <source>
        <dbReference type="ARBA" id="ARBA00022670"/>
    </source>
</evidence>
<dbReference type="InterPro" id="IPR019400">
    <property type="entry name" value="Peptidase_C65_otubain"/>
</dbReference>
<feature type="region of interest" description="Disordered" evidence="7">
    <location>
        <begin position="537"/>
        <end position="574"/>
    </location>
</feature>
<evidence type="ECO:0000259" key="8">
    <source>
        <dbReference type="PROSITE" id="PS50802"/>
    </source>
</evidence>
<comment type="caution">
    <text evidence="9">The sequence shown here is derived from an EMBL/GenBank/DDBJ whole genome shotgun (WGS) entry which is preliminary data.</text>
</comment>
<feature type="compositionally biased region" description="Basic residues" evidence="7">
    <location>
        <begin position="666"/>
        <end position="676"/>
    </location>
</feature>
<dbReference type="OrthoDB" id="18915at2759"/>
<organism evidence="9 10">
    <name type="scientific">Dactylonectria estremocensis</name>
    <dbReference type="NCBI Taxonomy" id="1079267"/>
    <lineage>
        <taxon>Eukaryota</taxon>
        <taxon>Fungi</taxon>
        <taxon>Dikarya</taxon>
        <taxon>Ascomycota</taxon>
        <taxon>Pezizomycotina</taxon>
        <taxon>Sordariomycetes</taxon>
        <taxon>Hypocreomycetidae</taxon>
        <taxon>Hypocreales</taxon>
        <taxon>Nectriaceae</taxon>
        <taxon>Dactylonectria</taxon>
    </lineage>
</organism>
<dbReference type="Gene3D" id="1.20.1300.20">
    <property type="entry name" value="Peptidase C65 Otubain, subdomain 2"/>
    <property type="match status" value="1"/>
</dbReference>
<name>A0A9P9IPA5_9HYPO</name>
<evidence type="ECO:0000256" key="6">
    <source>
        <dbReference type="ARBA" id="ARBA00022807"/>
    </source>
</evidence>
<feature type="compositionally biased region" description="Basic and acidic residues" evidence="7">
    <location>
        <begin position="111"/>
        <end position="126"/>
    </location>
</feature>
<dbReference type="Pfam" id="PF10275">
    <property type="entry name" value="Peptidase_C65"/>
    <property type="match status" value="1"/>
</dbReference>
<evidence type="ECO:0000256" key="1">
    <source>
        <dbReference type="ARBA" id="ARBA00000707"/>
    </source>
</evidence>
<feature type="domain" description="OTU" evidence="8">
    <location>
        <begin position="242"/>
        <end position="455"/>
    </location>
</feature>
<dbReference type="InterPro" id="IPR003323">
    <property type="entry name" value="OTU_dom"/>
</dbReference>
<dbReference type="EMBL" id="JAGMUU010000023">
    <property type="protein sequence ID" value="KAH7126379.1"/>
    <property type="molecule type" value="Genomic_DNA"/>
</dbReference>
<dbReference type="PROSITE" id="PS50802">
    <property type="entry name" value="OTU"/>
    <property type="match status" value="1"/>
</dbReference>
<gene>
    <name evidence="9" type="ORF">B0J13DRAFT_147951</name>
</gene>
<keyword evidence="10" id="KW-1185">Reference proteome</keyword>
<evidence type="ECO:0000256" key="2">
    <source>
        <dbReference type="ARBA" id="ARBA00012759"/>
    </source>
</evidence>
<dbReference type="AlphaFoldDB" id="A0A9P9IPA5"/>
<proteinExistence type="predicted"/>
<keyword evidence="4" id="KW-0833">Ubl conjugation pathway</keyword>
<dbReference type="GO" id="GO:0071108">
    <property type="term" value="P:protein K48-linked deubiquitination"/>
    <property type="evidence" value="ECO:0007669"/>
    <property type="project" value="TreeGrafter"/>
</dbReference>
<protein>
    <recommendedName>
        <fullName evidence="2">ubiquitinyl hydrolase 1</fullName>
        <ecNumber evidence="2">3.4.19.12</ecNumber>
    </recommendedName>
</protein>
<dbReference type="CDD" id="cd22749">
    <property type="entry name" value="Otubain_C65"/>
    <property type="match status" value="1"/>
</dbReference>
<dbReference type="GO" id="GO:0005634">
    <property type="term" value="C:nucleus"/>
    <property type="evidence" value="ECO:0007669"/>
    <property type="project" value="TreeGrafter"/>
</dbReference>
<evidence type="ECO:0000313" key="10">
    <source>
        <dbReference type="Proteomes" id="UP000717696"/>
    </source>
</evidence>
<dbReference type="InterPro" id="IPR038765">
    <property type="entry name" value="Papain-like_cys_pep_sf"/>
</dbReference>
<dbReference type="InterPro" id="IPR042468">
    <property type="entry name" value="Peptidase_C65_otubain_sub1"/>
</dbReference>
<feature type="compositionally biased region" description="Basic and acidic residues" evidence="7">
    <location>
        <begin position="649"/>
        <end position="665"/>
    </location>
</feature>
<evidence type="ECO:0000313" key="9">
    <source>
        <dbReference type="EMBL" id="KAH7126379.1"/>
    </source>
</evidence>
<reference evidence="9" key="1">
    <citation type="journal article" date="2021" name="Nat. Commun.">
        <title>Genetic determinants of endophytism in the Arabidopsis root mycobiome.</title>
        <authorList>
            <person name="Mesny F."/>
            <person name="Miyauchi S."/>
            <person name="Thiergart T."/>
            <person name="Pickel B."/>
            <person name="Atanasova L."/>
            <person name="Karlsson M."/>
            <person name="Huettel B."/>
            <person name="Barry K.W."/>
            <person name="Haridas S."/>
            <person name="Chen C."/>
            <person name="Bauer D."/>
            <person name="Andreopoulos W."/>
            <person name="Pangilinan J."/>
            <person name="LaButti K."/>
            <person name="Riley R."/>
            <person name="Lipzen A."/>
            <person name="Clum A."/>
            <person name="Drula E."/>
            <person name="Henrissat B."/>
            <person name="Kohler A."/>
            <person name="Grigoriev I.V."/>
            <person name="Martin F.M."/>
            <person name="Hacquard S."/>
        </authorList>
    </citation>
    <scope>NUCLEOTIDE SEQUENCE</scope>
    <source>
        <strain evidence="9">MPI-CAGE-AT-0021</strain>
    </source>
</reference>
<dbReference type="Proteomes" id="UP000717696">
    <property type="component" value="Unassembled WGS sequence"/>
</dbReference>
<comment type="catalytic activity">
    <reaction evidence="1">
        <text>Thiol-dependent hydrolysis of ester, thioester, amide, peptide and isopeptide bonds formed by the C-terminal Gly of ubiquitin (a 76-residue protein attached to proteins as an intracellular targeting signal).</text>
        <dbReference type="EC" id="3.4.19.12"/>
    </reaction>
</comment>
<dbReference type="GO" id="GO:0004843">
    <property type="term" value="F:cysteine-type deubiquitinase activity"/>
    <property type="evidence" value="ECO:0007669"/>
    <property type="project" value="UniProtKB-EC"/>
</dbReference>
<dbReference type="PANTHER" id="PTHR12931:SF15">
    <property type="entry name" value="UBIQUITIN THIOESTERASE OTUBAIN-LIKE"/>
    <property type="match status" value="1"/>
</dbReference>
<feature type="compositionally biased region" description="Basic residues" evidence="7">
    <location>
        <begin position="128"/>
        <end position="137"/>
    </location>
</feature>
<dbReference type="GO" id="GO:0043130">
    <property type="term" value="F:ubiquitin binding"/>
    <property type="evidence" value="ECO:0007669"/>
    <property type="project" value="TreeGrafter"/>
</dbReference>
<accession>A0A9P9IPA5</accession>
<dbReference type="PANTHER" id="PTHR12931">
    <property type="entry name" value="UBIQUITIN THIOLESTERASE PROTEIN OTUB"/>
    <property type="match status" value="1"/>
</dbReference>
<evidence type="ECO:0000256" key="4">
    <source>
        <dbReference type="ARBA" id="ARBA00022786"/>
    </source>
</evidence>
<dbReference type="Gene3D" id="3.30.200.60">
    <property type="entry name" value="Peptidase C65 Otubain, subdomain 1"/>
    <property type="match status" value="1"/>
</dbReference>
<dbReference type="SUPFAM" id="SSF54001">
    <property type="entry name" value="Cysteine proteinases"/>
    <property type="match status" value="1"/>
</dbReference>
<dbReference type="InterPro" id="IPR042467">
    <property type="entry name" value="Peptidase_C65_otubain_sub2"/>
</dbReference>
<feature type="compositionally biased region" description="Low complexity" evidence="7">
    <location>
        <begin position="542"/>
        <end position="561"/>
    </location>
</feature>